<dbReference type="InterPro" id="IPR050259">
    <property type="entry name" value="SDR"/>
</dbReference>
<accession>A0ABW4W2P3</accession>
<dbReference type="Gene3D" id="3.40.50.720">
    <property type="entry name" value="NAD(P)-binding Rossmann-like Domain"/>
    <property type="match status" value="1"/>
</dbReference>
<dbReference type="EMBL" id="JBHUHQ010000021">
    <property type="protein sequence ID" value="MFD2045713.1"/>
    <property type="molecule type" value="Genomic_DNA"/>
</dbReference>
<dbReference type="SUPFAM" id="SSF51735">
    <property type="entry name" value="NAD(P)-binding Rossmann-fold domains"/>
    <property type="match status" value="1"/>
</dbReference>
<evidence type="ECO:0000313" key="3">
    <source>
        <dbReference type="Proteomes" id="UP001597383"/>
    </source>
</evidence>
<evidence type="ECO:0000256" key="1">
    <source>
        <dbReference type="ARBA" id="ARBA00006484"/>
    </source>
</evidence>
<gene>
    <name evidence="2" type="primary">ymfI</name>
    <name evidence="2" type="ORF">ACFSJF_15665</name>
</gene>
<protein>
    <submittedName>
        <fullName evidence="2">Elongation factor P 5-aminopentanone reductase</fullName>
    </submittedName>
</protein>
<dbReference type="NCBIfam" id="NF047420">
    <property type="entry name" value="EF_P_mod_YmfI"/>
    <property type="match status" value="1"/>
</dbReference>
<dbReference type="Pfam" id="PF13561">
    <property type="entry name" value="adh_short_C2"/>
    <property type="match status" value="1"/>
</dbReference>
<keyword evidence="2" id="KW-0251">Elongation factor</keyword>
<name>A0ABW4W2P3_9BACI</name>
<comment type="similarity">
    <text evidence="1">Belongs to the short-chain dehydrogenases/reductases (SDR) family.</text>
</comment>
<sequence>MGKNILIIGASGDIGSAIAELLGKEGYQLILHYNKNRNRINQVRETLDQESILSEIQADLSDDAQVKKLLTELVFPIDGIVFASGNAYQGLFHETSEEKMDEMLSIHVKSPWMITKYLLPSMVKKKSGKIIMITSIWGDVGASNEVIYSTVKGAQNSFVKALSKEIGPSGISVNGISPGFIDTKMNRHLSEEDRNRIVSEIPMNRVGTPSDIAHVVQFLLGEQSSYVHGDIIRVNGGW</sequence>
<dbReference type="PANTHER" id="PTHR42879">
    <property type="entry name" value="3-OXOACYL-(ACYL-CARRIER-PROTEIN) REDUCTASE"/>
    <property type="match status" value="1"/>
</dbReference>
<evidence type="ECO:0000313" key="2">
    <source>
        <dbReference type="EMBL" id="MFD2045713.1"/>
    </source>
</evidence>
<dbReference type="GO" id="GO:0003746">
    <property type="term" value="F:translation elongation factor activity"/>
    <property type="evidence" value="ECO:0007669"/>
    <property type="project" value="UniProtKB-KW"/>
</dbReference>
<proteinExistence type="inferred from homology"/>
<organism evidence="2 3">
    <name type="scientific">Ornithinibacillus salinisoli</name>
    <dbReference type="NCBI Taxonomy" id="1848459"/>
    <lineage>
        <taxon>Bacteria</taxon>
        <taxon>Bacillati</taxon>
        <taxon>Bacillota</taxon>
        <taxon>Bacilli</taxon>
        <taxon>Bacillales</taxon>
        <taxon>Bacillaceae</taxon>
        <taxon>Ornithinibacillus</taxon>
    </lineage>
</organism>
<dbReference type="PANTHER" id="PTHR42879:SF2">
    <property type="entry name" value="3-OXOACYL-[ACYL-CARRIER-PROTEIN] REDUCTASE FABG"/>
    <property type="match status" value="1"/>
</dbReference>
<dbReference type="InterPro" id="IPR002347">
    <property type="entry name" value="SDR_fam"/>
</dbReference>
<reference evidence="3" key="1">
    <citation type="journal article" date="2019" name="Int. J. Syst. Evol. Microbiol.">
        <title>The Global Catalogue of Microorganisms (GCM) 10K type strain sequencing project: providing services to taxonomists for standard genome sequencing and annotation.</title>
        <authorList>
            <consortium name="The Broad Institute Genomics Platform"/>
            <consortium name="The Broad Institute Genome Sequencing Center for Infectious Disease"/>
            <person name="Wu L."/>
            <person name="Ma J."/>
        </authorList>
    </citation>
    <scope>NUCLEOTIDE SEQUENCE [LARGE SCALE GENOMIC DNA]</scope>
    <source>
        <strain evidence="3">R28</strain>
    </source>
</reference>
<dbReference type="Proteomes" id="UP001597383">
    <property type="component" value="Unassembled WGS sequence"/>
</dbReference>
<dbReference type="RefSeq" id="WP_377557365.1">
    <property type="nucleotide sequence ID" value="NZ_JBHUHQ010000021.1"/>
</dbReference>
<dbReference type="InterPro" id="IPR036291">
    <property type="entry name" value="NAD(P)-bd_dom_sf"/>
</dbReference>
<keyword evidence="3" id="KW-1185">Reference proteome</keyword>
<dbReference type="CDD" id="cd05233">
    <property type="entry name" value="SDR_c"/>
    <property type="match status" value="1"/>
</dbReference>
<dbReference type="PRINTS" id="PR00081">
    <property type="entry name" value="GDHRDH"/>
</dbReference>
<keyword evidence="2" id="KW-0648">Protein biosynthesis</keyword>
<comment type="caution">
    <text evidence="2">The sequence shown here is derived from an EMBL/GenBank/DDBJ whole genome shotgun (WGS) entry which is preliminary data.</text>
</comment>